<dbReference type="AlphaFoldDB" id="K4KKM0"/>
<feature type="transmembrane region" description="Helical" evidence="1">
    <location>
        <begin position="78"/>
        <end position="104"/>
    </location>
</feature>
<dbReference type="HOGENOM" id="CLU_108379_0_0_6"/>
<proteinExistence type="predicted"/>
<organism evidence="2 3">
    <name type="scientific">Simiduia agarivorans (strain DSM 21679 / JCM 13881 / BCRC 17597 / SA1)</name>
    <dbReference type="NCBI Taxonomy" id="1117647"/>
    <lineage>
        <taxon>Bacteria</taxon>
        <taxon>Pseudomonadati</taxon>
        <taxon>Pseudomonadota</taxon>
        <taxon>Gammaproteobacteria</taxon>
        <taxon>Cellvibrionales</taxon>
        <taxon>Cellvibrionaceae</taxon>
        <taxon>Simiduia</taxon>
    </lineage>
</organism>
<evidence type="ECO:0008006" key="4">
    <source>
        <dbReference type="Google" id="ProtNLM"/>
    </source>
</evidence>
<feature type="transmembrane region" description="Helical" evidence="1">
    <location>
        <begin position="154"/>
        <end position="175"/>
    </location>
</feature>
<feature type="transmembrane region" description="Helical" evidence="1">
    <location>
        <begin position="125"/>
        <end position="148"/>
    </location>
</feature>
<keyword evidence="1" id="KW-0812">Transmembrane</keyword>
<feature type="transmembrane region" description="Helical" evidence="1">
    <location>
        <begin position="29"/>
        <end position="46"/>
    </location>
</feature>
<dbReference type="eggNOG" id="COG4648">
    <property type="taxonomic scope" value="Bacteria"/>
</dbReference>
<dbReference type="STRING" id="1117647.M5M_06990"/>
<dbReference type="RefSeq" id="WP_015046766.1">
    <property type="nucleotide sequence ID" value="NC_018868.3"/>
</dbReference>
<reference evidence="2 3" key="1">
    <citation type="journal article" date="2013" name="Genome Announc.">
        <title>Complete genome sequence of Simiduia agarivorans SA1(T), a marine bacterium able to degrade a variety of polysaccharides.</title>
        <authorList>
            <person name="Lin S.Y."/>
            <person name="Shieh W.Y."/>
            <person name="Chen J.S."/>
            <person name="Tang S.L."/>
        </authorList>
    </citation>
    <scope>NUCLEOTIDE SEQUENCE [LARGE SCALE GENOMIC DNA]</scope>
    <source>
        <strain evidence="3">DSM 21679 / JCM 13881 / BCRC 17597 / SA1</strain>
    </source>
</reference>
<dbReference type="EMBL" id="CP003746">
    <property type="protein sequence ID" value="AFU98593.1"/>
    <property type="molecule type" value="Genomic_DNA"/>
</dbReference>
<dbReference type="Proteomes" id="UP000000466">
    <property type="component" value="Chromosome"/>
</dbReference>
<dbReference type="KEGG" id="saga:M5M_06990"/>
<accession>K4KKM0</accession>
<keyword evidence="1" id="KW-1133">Transmembrane helix</keyword>
<evidence type="ECO:0000256" key="1">
    <source>
        <dbReference type="SAM" id="Phobius"/>
    </source>
</evidence>
<name>K4KKM0_SIMAS</name>
<keyword evidence="1" id="KW-0472">Membrane</keyword>
<sequence>MARLATAGFALLTVAYPFAIYFGSQLTSPRYLVLALVCIAGLRLFGWQLANGWARVVWGLAILVLATLSWVLDSDLGLLLYPVLVNASLFALFFTSLFSAQSLVEKLARIQQPDLPLEAVRYTRIVTQVWCGFFIFNGSIALYTALWADRATWLLYNGLVAYGLMALIAGIEWLVRRRVQARIAGAGRL</sequence>
<keyword evidence="3" id="KW-1185">Reference proteome</keyword>
<feature type="transmembrane region" description="Helical" evidence="1">
    <location>
        <begin position="53"/>
        <end position="72"/>
    </location>
</feature>
<gene>
    <name evidence="2" type="ordered locus">M5M_06990</name>
</gene>
<dbReference type="OrthoDB" id="8537043at2"/>
<evidence type="ECO:0000313" key="3">
    <source>
        <dbReference type="Proteomes" id="UP000000466"/>
    </source>
</evidence>
<protein>
    <recommendedName>
        <fullName evidence="4">DNA gyrase subunit B</fullName>
    </recommendedName>
</protein>
<evidence type="ECO:0000313" key="2">
    <source>
        <dbReference type="EMBL" id="AFU98593.1"/>
    </source>
</evidence>